<dbReference type="OrthoDB" id="152484at2"/>
<dbReference type="SUPFAM" id="SSF52402">
    <property type="entry name" value="Adenine nucleotide alpha hydrolases-like"/>
    <property type="match status" value="1"/>
</dbReference>
<dbReference type="EMBL" id="CP003273">
    <property type="protein sequence ID" value="AGL01526.1"/>
    <property type="molecule type" value="Genomic_DNA"/>
</dbReference>
<dbReference type="RefSeq" id="WP_006521953.1">
    <property type="nucleotide sequence ID" value="NC_021184.1"/>
</dbReference>
<dbReference type="AlphaFoldDB" id="R4KPG8"/>
<dbReference type="Proteomes" id="UP000013520">
    <property type="component" value="Chromosome"/>
</dbReference>
<sequence length="142" mass="15965">MKKYLLAVDGSANAQRAAQFLIDLVQCEKEVEIIIIHIVNAKKEIYNFSPFTDYKEIERMVINQGREIAENQAKLFENEQIQVKKVVAAGDPGYEIAEYARHENCDQIVIGTRGLSNLKGLVLGSVSHKVIHFAHCPVTLVK</sequence>
<dbReference type="InterPro" id="IPR006016">
    <property type="entry name" value="UspA"/>
</dbReference>
<evidence type="ECO:0000259" key="2">
    <source>
        <dbReference type="Pfam" id="PF00582"/>
    </source>
</evidence>
<reference evidence="3 4" key="1">
    <citation type="submission" date="2012-01" db="EMBL/GenBank/DDBJ databases">
        <title>Complete sequence of Desulfotomaculum gibsoniae DSM 7213.</title>
        <authorList>
            <consortium name="US DOE Joint Genome Institute"/>
            <person name="Lucas S."/>
            <person name="Han J."/>
            <person name="Lapidus A."/>
            <person name="Cheng J.-F."/>
            <person name="Goodwin L."/>
            <person name="Pitluck S."/>
            <person name="Peters L."/>
            <person name="Ovchinnikova G."/>
            <person name="Teshima H."/>
            <person name="Detter J.C."/>
            <person name="Han C."/>
            <person name="Tapia R."/>
            <person name="Land M."/>
            <person name="Hauser L."/>
            <person name="Kyrpides N."/>
            <person name="Ivanova N."/>
            <person name="Pagani I."/>
            <person name="Parshina S."/>
            <person name="Plugge C."/>
            <person name="Muyzer G."/>
            <person name="Kuever J."/>
            <person name="Ivanova A."/>
            <person name="Nazina T."/>
            <person name="Klenk H.-P."/>
            <person name="Brambilla E."/>
            <person name="Spring S."/>
            <person name="Stams A.F."/>
            <person name="Woyke T."/>
        </authorList>
    </citation>
    <scope>NUCLEOTIDE SEQUENCE [LARGE SCALE GENOMIC DNA]</scope>
    <source>
        <strain evidence="3 4">DSM 7213</strain>
    </source>
</reference>
<feature type="domain" description="UspA" evidence="2">
    <location>
        <begin position="2"/>
        <end position="142"/>
    </location>
</feature>
<dbReference type="InterPro" id="IPR006015">
    <property type="entry name" value="Universal_stress_UspA"/>
</dbReference>
<dbReference type="Pfam" id="PF00582">
    <property type="entry name" value="Usp"/>
    <property type="match status" value="1"/>
</dbReference>
<evidence type="ECO:0000313" key="3">
    <source>
        <dbReference type="EMBL" id="AGL01526.1"/>
    </source>
</evidence>
<dbReference type="KEGG" id="dgi:Desgi_2092"/>
<accession>R4KPG8</accession>
<dbReference type="PRINTS" id="PR01438">
    <property type="entry name" value="UNVRSLSTRESS"/>
</dbReference>
<dbReference type="HOGENOM" id="CLU_049301_16_2_9"/>
<evidence type="ECO:0000256" key="1">
    <source>
        <dbReference type="ARBA" id="ARBA00008791"/>
    </source>
</evidence>
<dbReference type="PANTHER" id="PTHR46268">
    <property type="entry name" value="STRESS RESPONSE PROTEIN NHAX"/>
    <property type="match status" value="1"/>
</dbReference>
<dbReference type="InterPro" id="IPR014729">
    <property type="entry name" value="Rossmann-like_a/b/a_fold"/>
</dbReference>
<comment type="similarity">
    <text evidence="1">Belongs to the universal stress protein A family.</text>
</comment>
<keyword evidence="4" id="KW-1185">Reference proteome</keyword>
<dbReference type="Gene3D" id="3.40.50.620">
    <property type="entry name" value="HUPs"/>
    <property type="match status" value="1"/>
</dbReference>
<evidence type="ECO:0000313" key="4">
    <source>
        <dbReference type="Proteomes" id="UP000013520"/>
    </source>
</evidence>
<dbReference type="STRING" id="767817.Desgi_2092"/>
<dbReference type="CDD" id="cd00293">
    <property type="entry name" value="USP-like"/>
    <property type="match status" value="1"/>
</dbReference>
<organism evidence="3 4">
    <name type="scientific">Desulfoscipio gibsoniae DSM 7213</name>
    <dbReference type="NCBI Taxonomy" id="767817"/>
    <lineage>
        <taxon>Bacteria</taxon>
        <taxon>Bacillati</taxon>
        <taxon>Bacillota</taxon>
        <taxon>Clostridia</taxon>
        <taxon>Eubacteriales</taxon>
        <taxon>Desulfallaceae</taxon>
        <taxon>Desulfoscipio</taxon>
    </lineage>
</organism>
<gene>
    <name evidence="3" type="ORF">Desgi_2092</name>
</gene>
<proteinExistence type="inferred from homology"/>
<protein>
    <submittedName>
        <fullName evidence="3">Universal stress protein UspA-like protein</fullName>
    </submittedName>
</protein>
<name>R4KPG8_9FIRM</name>
<dbReference type="PANTHER" id="PTHR46268:SF6">
    <property type="entry name" value="UNIVERSAL STRESS PROTEIN UP12"/>
    <property type="match status" value="1"/>
</dbReference>
<dbReference type="eggNOG" id="COG0589">
    <property type="taxonomic scope" value="Bacteria"/>
</dbReference>